<reference evidence="1 2" key="1">
    <citation type="journal article" date="2013" name="Genome Announc.">
        <title>Draft Genome Sequence of Bacillus thuringiensis var. thuringiensis Strain T01-328, a Brazilian Isolate That Produces a Soluble Pesticide Protein, Cry1Ia.</title>
        <authorList>
            <person name="Varani A.M."/>
            <person name="Lemos M.V."/>
            <person name="Fernandes C.C."/>
            <person name="Lemos E.G."/>
            <person name="Alves E.C."/>
            <person name="Desiderio J.A."/>
        </authorList>
    </citation>
    <scope>NUCLEOTIDE SEQUENCE [LARGE SCALE GENOMIC DNA]</scope>
    <source>
        <strain evidence="1 2">T01-328</strain>
    </source>
</reference>
<dbReference type="Proteomes" id="UP000013487">
    <property type="component" value="Unassembled WGS sequence"/>
</dbReference>
<evidence type="ECO:0000313" key="1">
    <source>
        <dbReference type="EMBL" id="ERI01255.1"/>
    </source>
</evidence>
<dbReference type="AlphaFoldDB" id="A0AAN4KQU4"/>
<accession>A0AAN4KQU4</accession>
<evidence type="ECO:0000313" key="2">
    <source>
        <dbReference type="Proteomes" id="UP000013487"/>
    </source>
</evidence>
<proteinExistence type="predicted"/>
<comment type="caution">
    <text evidence="1">The sequence shown here is derived from an EMBL/GenBank/DDBJ whole genome shotgun (WGS) entry which is preliminary data.</text>
</comment>
<gene>
    <name evidence="1" type="ORF">BTCBT_002810</name>
</gene>
<dbReference type="EMBL" id="ARXZ02000004">
    <property type="protein sequence ID" value="ERI01255.1"/>
    <property type="molecule type" value="Genomic_DNA"/>
</dbReference>
<organism evidence="1 2">
    <name type="scientific">Bacillus thuringiensis T01-328</name>
    <dbReference type="NCBI Taxonomy" id="1324966"/>
    <lineage>
        <taxon>Bacteria</taxon>
        <taxon>Bacillati</taxon>
        <taxon>Bacillota</taxon>
        <taxon>Bacilli</taxon>
        <taxon>Bacillales</taxon>
        <taxon>Bacillaceae</taxon>
        <taxon>Bacillus</taxon>
        <taxon>Bacillus cereus group</taxon>
    </lineage>
</organism>
<protein>
    <submittedName>
        <fullName evidence="1">Uncharacterized protein</fullName>
    </submittedName>
</protein>
<sequence>MVTKSRRRQNLYILLNGLSNNAMQVQYCGRYR</sequence>
<name>A0AAN4KQU4_BACTU</name>